<evidence type="ECO:0000259" key="4">
    <source>
        <dbReference type="PROSITE" id="PS50977"/>
    </source>
</evidence>
<dbReference type="PROSITE" id="PS50977">
    <property type="entry name" value="HTH_TETR_2"/>
    <property type="match status" value="1"/>
</dbReference>
<dbReference type="EMBL" id="CAFBOF010000035">
    <property type="protein sequence ID" value="CAB4983961.1"/>
    <property type="molecule type" value="Genomic_DNA"/>
</dbReference>
<evidence type="ECO:0000256" key="1">
    <source>
        <dbReference type="ARBA" id="ARBA00023015"/>
    </source>
</evidence>
<dbReference type="AlphaFoldDB" id="A0A6J7MSQ3"/>
<name>A0A6J7MSQ3_9ZZZZ</name>
<dbReference type="Gene3D" id="1.10.357.10">
    <property type="entry name" value="Tetracycline Repressor, domain 2"/>
    <property type="match status" value="1"/>
</dbReference>
<dbReference type="EMBL" id="CAEZYK010000002">
    <property type="protein sequence ID" value="CAB4712241.1"/>
    <property type="molecule type" value="Genomic_DNA"/>
</dbReference>
<dbReference type="EMBL" id="CAFBPQ010000056">
    <property type="protein sequence ID" value="CAB5030961.1"/>
    <property type="molecule type" value="Genomic_DNA"/>
</dbReference>
<dbReference type="InterPro" id="IPR050109">
    <property type="entry name" value="HTH-type_TetR-like_transc_reg"/>
</dbReference>
<dbReference type="InterPro" id="IPR001647">
    <property type="entry name" value="HTH_TetR"/>
</dbReference>
<dbReference type="EMBL" id="CAFBMM010000101">
    <property type="protein sequence ID" value="CAB4916396.1"/>
    <property type="molecule type" value="Genomic_DNA"/>
</dbReference>
<dbReference type="SUPFAM" id="SSF46689">
    <property type="entry name" value="Homeodomain-like"/>
    <property type="match status" value="1"/>
</dbReference>
<accession>A0A6J7MSQ3</accession>
<keyword evidence="2" id="KW-0238">DNA-binding</keyword>
<gene>
    <name evidence="5" type="ORF">UFOPK2683_00062</name>
    <name evidence="6" type="ORF">UFOPK3605_01435</name>
    <name evidence="7" type="ORF">UFOPK3897_01283</name>
    <name evidence="8" type="ORF">UFOPK4121_01365</name>
</gene>
<dbReference type="Pfam" id="PF00440">
    <property type="entry name" value="TetR_N"/>
    <property type="match status" value="1"/>
</dbReference>
<evidence type="ECO:0000313" key="5">
    <source>
        <dbReference type="EMBL" id="CAB4712241.1"/>
    </source>
</evidence>
<sequence>MSDAKERVYSATYTRVARVGLDKTTLDDVAKEAEISRATLYRMFPGGREQILRETIGAEMDRFFISLANAIADASDIETCLERGLIFARKSLLEHAVLQKILTTEPEALLPIITIEQHRIVGEIAQYLVPLISAEKDRLRSDLDPARAAEFLARMVLSIIASPGRWDLSDPQAVHALVGEELLAGILQLRS</sequence>
<proteinExistence type="predicted"/>
<evidence type="ECO:0000256" key="2">
    <source>
        <dbReference type="ARBA" id="ARBA00023125"/>
    </source>
</evidence>
<reference evidence="7" key="1">
    <citation type="submission" date="2020-05" db="EMBL/GenBank/DDBJ databases">
        <authorList>
            <person name="Chiriac C."/>
            <person name="Salcher M."/>
            <person name="Ghai R."/>
            <person name="Kavagutti S V."/>
        </authorList>
    </citation>
    <scope>NUCLEOTIDE SEQUENCE</scope>
</reference>
<evidence type="ECO:0000313" key="6">
    <source>
        <dbReference type="EMBL" id="CAB4916396.1"/>
    </source>
</evidence>
<evidence type="ECO:0000256" key="3">
    <source>
        <dbReference type="ARBA" id="ARBA00023163"/>
    </source>
</evidence>
<organism evidence="7">
    <name type="scientific">freshwater metagenome</name>
    <dbReference type="NCBI Taxonomy" id="449393"/>
    <lineage>
        <taxon>unclassified sequences</taxon>
        <taxon>metagenomes</taxon>
        <taxon>ecological metagenomes</taxon>
    </lineage>
</organism>
<dbReference type="Gene3D" id="1.10.10.60">
    <property type="entry name" value="Homeodomain-like"/>
    <property type="match status" value="1"/>
</dbReference>
<dbReference type="PANTHER" id="PTHR30055">
    <property type="entry name" value="HTH-TYPE TRANSCRIPTIONAL REGULATOR RUTR"/>
    <property type="match status" value="1"/>
</dbReference>
<evidence type="ECO:0000313" key="7">
    <source>
        <dbReference type="EMBL" id="CAB4983961.1"/>
    </source>
</evidence>
<evidence type="ECO:0000313" key="8">
    <source>
        <dbReference type="EMBL" id="CAB5030961.1"/>
    </source>
</evidence>
<feature type="domain" description="HTH tetR-type" evidence="4">
    <location>
        <begin position="2"/>
        <end position="62"/>
    </location>
</feature>
<dbReference type="InterPro" id="IPR009057">
    <property type="entry name" value="Homeodomain-like_sf"/>
</dbReference>
<dbReference type="GO" id="GO:0003700">
    <property type="term" value="F:DNA-binding transcription factor activity"/>
    <property type="evidence" value="ECO:0007669"/>
    <property type="project" value="TreeGrafter"/>
</dbReference>
<protein>
    <submittedName>
        <fullName evidence="7">Unannotated protein</fullName>
    </submittedName>
</protein>
<keyword evidence="1" id="KW-0805">Transcription regulation</keyword>
<dbReference type="GO" id="GO:0000976">
    <property type="term" value="F:transcription cis-regulatory region binding"/>
    <property type="evidence" value="ECO:0007669"/>
    <property type="project" value="TreeGrafter"/>
</dbReference>
<dbReference type="PANTHER" id="PTHR30055:SF238">
    <property type="entry name" value="MYCOFACTOCIN BIOSYNTHESIS TRANSCRIPTIONAL REGULATOR MFTR-RELATED"/>
    <property type="match status" value="1"/>
</dbReference>
<keyword evidence="3" id="KW-0804">Transcription</keyword>